<dbReference type="AlphaFoldDB" id="A0A9D1NRP0"/>
<keyword evidence="7" id="KW-0862">Zinc</keyword>
<evidence type="ECO:0000256" key="4">
    <source>
        <dbReference type="ARBA" id="ARBA00022723"/>
    </source>
</evidence>
<evidence type="ECO:0000256" key="10">
    <source>
        <dbReference type="ARBA" id="ARBA00023049"/>
    </source>
</evidence>
<reference evidence="13" key="1">
    <citation type="submission" date="2020-10" db="EMBL/GenBank/DDBJ databases">
        <authorList>
            <person name="Gilroy R."/>
        </authorList>
    </citation>
    <scope>NUCLEOTIDE SEQUENCE</scope>
    <source>
        <strain evidence="13">1370</strain>
    </source>
</reference>
<keyword evidence="4" id="KW-0479">Metal-binding</keyword>
<evidence type="ECO:0000256" key="6">
    <source>
        <dbReference type="ARBA" id="ARBA00022801"/>
    </source>
</evidence>
<dbReference type="GO" id="GO:0005524">
    <property type="term" value="F:ATP binding"/>
    <property type="evidence" value="ECO:0007669"/>
    <property type="project" value="UniProtKB-KW"/>
</dbReference>
<evidence type="ECO:0000313" key="13">
    <source>
        <dbReference type="EMBL" id="HIV11001.1"/>
    </source>
</evidence>
<evidence type="ECO:0000313" key="14">
    <source>
        <dbReference type="Proteomes" id="UP000823960"/>
    </source>
</evidence>
<dbReference type="InterPro" id="IPR037219">
    <property type="entry name" value="Peptidase_M41-like"/>
</dbReference>
<dbReference type="PANTHER" id="PTHR43655:SF2">
    <property type="entry name" value="AFG3 LIKE MATRIX AAA PEPTIDASE SUBUNIT 2, ISOFORM A"/>
    <property type="match status" value="1"/>
</dbReference>
<keyword evidence="8" id="KW-0067">ATP-binding</keyword>
<sequence>LTAYHEAGHAICHYYCPTQDRVSEVSIIPRGQAGGYTMALPEHDKSYVTKAEMNEEIVTLLGGRAAEKIVLDDISTGASNDLERATKIARSMVTRYGFSDKIGPIVYGRDEDEVFLGRDYNSDRSYSEVIAGEIDAELRSIVHGAYDKAVELLSGHIDQLHTVASYLIEHEKIDGEQFERLMTGELSADEEKKPQAPEKDGAEAPADDTPNDNQQPSQE</sequence>
<evidence type="ECO:0000256" key="8">
    <source>
        <dbReference type="ARBA" id="ARBA00022840"/>
    </source>
</evidence>
<keyword evidence="5" id="KW-0547">Nucleotide-binding</keyword>
<organism evidence="13 14">
    <name type="scientific">Candidatus Faeciplasma avium</name>
    <dbReference type="NCBI Taxonomy" id="2840798"/>
    <lineage>
        <taxon>Bacteria</taxon>
        <taxon>Bacillati</taxon>
        <taxon>Bacillota</taxon>
        <taxon>Clostridia</taxon>
        <taxon>Eubacteriales</taxon>
        <taxon>Oscillospiraceae</taxon>
        <taxon>Oscillospiraceae incertae sedis</taxon>
        <taxon>Candidatus Faeciplasma</taxon>
    </lineage>
</organism>
<evidence type="ECO:0000256" key="3">
    <source>
        <dbReference type="ARBA" id="ARBA00022692"/>
    </source>
</evidence>
<dbReference type="InterPro" id="IPR000642">
    <property type="entry name" value="Peptidase_M41"/>
</dbReference>
<keyword evidence="9" id="KW-0472">Membrane</keyword>
<dbReference type="InterPro" id="IPR050928">
    <property type="entry name" value="ATP-dep_Zn_Metalloprotease"/>
</dbReference>
<evidence type="ECO:0000256" key="5">
    <source>
        <dbReference type="ARBA" id="ARBA00022741"/>
    </source>
</evidence>
<dbReference type="GO" id="GO:0004176">
    <property type="term" value="F:ATP-dependent peptidase activity"/>
    <property type="evidence" value="ECO:0007669"/>
    <property type="project" value="InterPro"/>
</dbReference>
<evidence type="ECO:0000256" key="7">
    <source>
        <dbReference type="ARBA" id="ARBA00022833"/>
    </source>
</evidence>
<feature type="compositionally biased region" description="Basic and acidic residues" evidence="11">
    <location>
        <begin position="189"/>
        <end position="202"/>
    </location>
</feature>
<evidence type="ECO:0000256" key="2">
    <source>
        <dbReference type="ARBA" id="ARBA00022670"/>
    </source>
</evidence>
<keyword evidence="3" id="KW-0812">Transmembrane</keyword>
<dbReference type="PANTHER" id="PTHR43655">
    <property type="entry name" value="ATP-DEPENDENT PROTEASE"/>
    <property type="match status" value="1"/>
</dbReference>
<dbReference type="GO" id="GO:0006508">
    <property type="term" value="P:proteolysis"/>
    <property type="evidence" value="ECO:0007669"/>
    <property type="project" value="UniProtKB-KW"/>
</dbReference>
<feature type="domain" description="Peptidase M41" evidence="12">
    <location>
        <begin position="2"/>
        <end position="181"/>
    </location>
</feature>
<feature type="non-terminal residue" evidence="13">
    <location>
        <position position="1"/>
    </location>
</feature>
<dbReference type="EMBL" id="DVOL01000065">
    <property type="protein sequence ID" value="HIV11001.1"/>
    <property type="molecule type" value="Genomic_DNA"/>
</dbReference>
<proteinExistence type="predicted"/>
<evidence type="ECO:0000256" key="11">
    <source>
        <dbReference type="SAM" id="MobiDB-lite"/>
    </source>
</evidence>
<comment type="caution">
    <text evidence="13">The sequence shown here is derived from an EMBL/GenBank/DDBJ whole genome shotgun (WGS) entry which is preliminary data.</text>
</comment>
<gene>
    <name evidence="13" type="ORF">IAD28_04855</name>
</gene>
<accession>A0A9D1NRP0</accession>
<comment type="cofactor">
    <cofactor evidence="1">
        <name>Zn(2+)</name>
        <dbReference type="ChEBI" id="CHEBI:29105"/>
    </cofactor>
</comment>
<evidence type="ECO:0000256" key="9">
    <source>
        <dbReference type="ARBA" id="ARBA00022989"/>
    </source>
</evidence>
<dbReference type="FunFam" id="1.20.58.760:FF:000001">
    <property type="entry name" value="ATP-dependent zinc metalloprotease FtsH"/>
    <property type="match status" value="1"/>
</dbReference>
<reference evidence="13" key="2">
    <citation type="journal article" date="2021" name="PeerJ">
        <title>Extensive microbial diversity within the chicken gut microbiome revealed by metagenomics and culture.</title>
        <authorList>
            <person name="Gilroy R."/>
            <person name="Ravi A."/>
            <person name="Getino M."/>
            <person name="Pursley I."/>
            <person name="Horton D.L."/>
            <person name="Alikhan N.F."/>
            <person name="Baker D."/>
            <person name="Gharbi K."/>
            <person name="Hall N."/>
            <person name="Watson M."/>
            <person name="Adriaenssens E.M."/>
            <person name="Foster-Nyarko E."/>
            <person name="Jarju S."/>
            <person name="Secka A."/>
            <person name="Antonio M."/>
            <person name="Oren A."/>
            <person name="Chaudhuri R.R."/>
            <person name="La Ragione R."/>
            <person name="Hildebrand F."/>
            <person name="Pallen M.J."/>
        </authorList>
    </citation>
    <scope>NUCLEOTIDE SEQUENCE</scope>
    <source>
        <strain evidence="13">1370</strain>
    </source>
</reference>
<dbReference type="Proteomes" id="UP000823960">
    <property type="component" value="Unassembled WGS sequence"/>
</dbReference>
<dbReference type="GO" id="GO:0004222">
    <property type="term" value="F:metalloendopeptidase activity"/>
    <property type="evidence" value="ECO:0007669"/>
    <property type="project" value="InterPro"/>
</dbReference>
<dbReference type="GO" id="GO:0046872">
    <property type="term" value="F:metal ion binding"/>
    <property type="evidence" value="ECO:0007669"/>
    <property type="project" value="UniProtKB-KW"/>
</dbReference>
<protein>
    <submittedName>
        <fullName evidence="13">ATP-dependent zinc metalloprotease FtsH</fullName>
    </submittedName>
</protein>
<dbReference type="SUPFAM" id="SSF140990">
    <property type="entry name" value="FtsH protease domain-like"/>
    <property type="match status" value="1"/>
</dbReference>
<keyword evidence="6" id="KW-0378">Hydrolase</keyword>
<keyword evidence="10 13" id="KW-0482">Metalloprotease</keyword>
<dbReference type="Pfam" id="PF01434">
    <property type="entry name" value="Peptidase_M41"/>
    <property type="match status" value="1"/>
</dbReference>
<name>A0A9D1NRP0_9FIRM</name>
<keyword evidence="2" id="KW-0645">Protease</keyword>
<feature type="region of interest" description="Disordered" evidence="11">
    <location>
        <begin position="179"/>
        <end position="219"/>
    </location>
</feature>
<keyword evidence="9" id="KW-1133">Transmembrane helix</keyword>
<evidence type="ECO:0000256" key="1">
    <source>
        <dbReference type="ARBA" id="ARBA00001947"/>
    </source>
</evidence>
<dbReference type="Gene3D" id="1.20.58.760">
    <property type="entry name" value="Peptidase M41"/>
    <property type="match status" value="1"/>
</dbReference>
<evidence type="ECO:0000259" key="12">
    <source>
        <dbReference type="Pfam" id="PF01434"/>
    </source>
</evidence>